<sequence>MADQARPPCRSAGAGVEPDTRVELARRSPRARALARRPAVPRRGPAVAAPR</sequence>
<evidence type="ECO:0000256" key="1">
    <source>
        <dbReference type="SAM" id="MobiDB-lite"/>
    </source>
</evidence>
<evidence type="ECO:0000313" key="2">
    <source>
        <dbReference type="EMBL" id="MDW9251750.1"/>
    </source>
</evidence>
<evidence type="ECO:0000313" key="3">
    <source>
        <dbReference type="Proteomes" id="UP001272137"/>
    </source>
</evidence>
<name>A0AAW9CM88_BURTH</name>
<gene>
    <name evidence="2" type="ORF">C7S16_4204</name>
</gene>
<dbReference type="AlphaFoldDB" id="A0AAW9CM88"/>
<dbReference type="EMBL" id="QXCT01000001">
    <property type="protein sequence ID" value="MDW9251750.1"/>
    <property type="molecule type" value="Genomic_DNA"/>
</dbReference>
<comment type="caution">
    <text evidence="2">The sequence shown here is derived from an EMBL/GenBank/DDBJ whole genome shotgun (WGS) entry which is preliminary data.</text>
</comment>
<protein>
    <submittedName>
        <fullName evidence="2">Uncharacterized protein</fullName>
    </submittedName>
</protein>
<feature type="region of interest" description="Disordered" evidence="1">
    <location>
        <begin position="1"/>
        <end position="51"/>
    </location>
</feature>
<proteinExistence type="predicted"/>
<accession>A0AAW9CM88</accession>
<reference evidence="2" key="1">
    <citation type="submission" date="2018-08" db="EMBL/GenBank/DDBJ databases">
        <title>Identification of Burkholderia cepacia strains that express a Burkholderia pseudomallei-like capsular polysaccharide.</title>
        <authorList>
            <person name="Burtnick M.N."/>
            <person name="Vongsouvath M."/>
            <person name="Newton P."/>
            <person name="Wuthiekanun V."/>
            <person name="Limmathurotsakul D."/>
            <person name="Brett P.J."/>
            <person name="Chantratita N."/>
            <person name="Dance D.A."/>
        </authorList>
    </citation>
    <scope>NUCLEOTIDE SEQUENCE</scope>
    <source>
        <strain evidence="2">SBXCC001</strain>
    </source>
</reference>
<dbReference type="Proteomes" id="UP001272137">
    <property type="component" value="Unassembled WGS sequence"/>
</dbReference>
<feature type="compositionally biased region" description="Low complexity" evidence="1">
    <location>
        <begin position="36"/>
        <end position="51"/>
    </location>
</feature>
<organism evidence="2 3">
    <name type="scientific">Burkholderia thailandensis</name>
    <dbReference type="NCBI Taxonomy" id="57975"/>
    <lineage>
        <taxon>Bacteria</taxon>
        <taxon>Pseudomonadati</taxon>
        <taxon>Pseudomonadota</taxon>
        <taxon>Betaproteobacteria</taxon>
        <taxon>Burkholderiales</taxon>
        <taxon>Burkholderiaceae</taxon>
        <taxon>Burkholderia</taxon>
        <taxon>pseudomallei group</taxon>
    </lineage>
</organism>